<evidence type="ECO:0000313" key="3">
    <source>
        <dbReference type="Proteomes" id="UP000015241"/>
    </source>
</evidence>
<name>S8DRE6_FOMSC</name>
<feature type="region of interest" description="Disordered" evidence="1">
    <location>
        <begin position="1"/>
        <end position="33"/>
    </location>
</feature>
<dbReference type="HOGENOM" id="CLU_2497926_0_0_1"/>
<dbReference type="Proteomes" id="UP000015241">
    <property type="component" value="Unassembled WGS sequence"/>
</dbReference>
<dbReference type="InParanoid" id="S8DRE6"/>
<organism evidence="2 3">
    <name type="scientific">Fomitopsis schrenkii</name>
    <name type="common">Brown rot fungus</name>
    <dbReference type="NCBI Taxonomy" id="2126942"/>
    <lineage>
        <taxon>Eukaryota</taxon>
        <taxon>Fungi</taxon>
        <taxon>Dikarya</taxon>
        <taxon>Basidiomycota</taxon>
        <taxon>Agaricomycotina</taxon>
        <taxon>Agaricomycetes</taxon>
        <taxon>Polyporales</taxon>
        <taxon>Fomitopsis</taxon>
    </lineage>
</organism>
<keyword evidence="3" id="KW-1185">Reference proteome</keyword>
<sequence length="86" mass="9667">MSPKPFTNDLPPSELGDAEPRVVKKEEDDDGEDTEILAAQIRAMQERLERVRTKRIRLGQGRIIKRENSPIQVGGFHGGVIDLTED</sequence>
<proteinExistence type="predicted"/>
<dbReference type="EMBL" id="KE504211">
    <property type="protein sequence ID" value="EPS95262.1"/>
    <property type="molecule type" value="Genomic_DNA"/>
</dbReference>
<evidence type="ECO:0000256" key="1">
    <source>
        <dbReference type="SAM" id="MobiDB-lite"/>
    </source>
</evidence>
<dbReference type="AlphaFoldDB" id="S8DRE6"/>
<protein>
    <submittedName>
        <fullName evidence="2">Uncharacterized protein</fullName>
    </submittedName>
</protein>
<accession>S8DRE6</accession>
<gene>
    <name evidence="2" type="ORF">FOMPIDRAFT_92813</name>
</gene>
<dbReference type="STRING" id="743788.S8DRE6"/>
<reference evidence="2 3" key="1">
    <citation type="journal article" date="2012" name="Science">
        <title>The Paleozoic origin of enzymatic lignin decomposition reconstructed from 31 fungal genomes.</title>
        <authorList>
            <person name="Floudas D."/>
            <person name="Binder M."/>
            <person name="Riley R."/>
            <person name="Barry K."/>
            <person name="Blanchette R.A."/>
            <person name="Henrissat B."/>
            <person name="Martinez A.T."/>
            <person name="Otillar R."/>
            <person name="Spatafora J.W."/>
            <person name="Yadav J.S."/>
            <person name="Aerts A."/>
            <person name="Benoit I."/>
            <person name="Boyd A."/>
            <person name="Carlson A."/>
            <person name="Copeland A."/>
            <person name="Coutinho P.M."/>
            <person name="de Vries R.P."/>
            <person name="Ferreira P."/>
            <person name="Findley K."/>
            <person name="Foster B."/>
            <person name="Gaskell J."/>
            <person name="Glotzer D."/>
            <person name="Gorecki P."/>
            <person name="Heitman J."/>
            <person name="Hesse C."/>
            <person name="Hori C."/>
            <person name="Igarashi K."/>
            <person name="Jurgens J.A."/>
            <person name="Kallen N."/>
            <person name="Kersten P."/>
            <person name="Kohler A."/>
            <person name="Kuees U."/>
            <person name="Kumar T.K.A."/>
            <person name="Kuo A."/>
            <person name="LaButti K."/>
            <person name="Larrondo L.F."/>
            <person name="Lindquist E."/>
            <person name="Ling A."/>
            <person name="Lombard V."/>
            <person name="Lucas S."/>
            <person name="Lundell T."/>
            <person name="Martin R."/>
            <person name="McLaughlin D.J."/>
            <person name="Morgenstern I."/>
            <person name="Morin E."/>
            <person name="Murat C."/>
            <person name="Nagy L.G."/>
            <person name="Nolan M."/>
            <person name="Ohm R.A."/>
            <person name="Patyshakuliyeva A."/>
            <person name="Rokas A."/>
            <person name="Ruiz-Duenas F.J."/>
            <person name="Sabat G."/>
            <person name="Salamov A."/>
            <person name="Samejima M."/>
            <person name="Schmutz J."/>
            <person name="Slot J.C."/>
            <person name="St John F."/>
            <person name="Stenlid J."/>
            <person name="Sun H."/>
            <person name="Sun S."/>
            <person name="Syed K."/>
            <person name="Tsang A."/>
            <person name="Wiebenga A."/>
            <person name="Young D."/>
            <person name="Pisabarro A."/>
            <person name="Eastwood D.C."/>
            <person name="Martin F."/>
            <person name="Cullen D."/>
            <person name="Grigoriev I.V."/>
            <person name="Hibbett D.S."/>
        </authorList>
    </citation>
    <scope>NUCLEOTIDE SEQUENCE</scope>
    <source>
        <strain evidence="3">FP-58527</strain>
    </source>
</reference>
<evidence type="ECO:0000313" key="2">
    <source>
        <dbReference type="EMBL" id="EPS95262.1"/>
    </source>
</evidence>